<reference evidence="1" key="1">
    <citation type="journal article" date="2019" name="Environ. Microbiol.">
        <title>Fungal ecological strategies reflected in gene transcription - a case study of two litter decomposers.</title>
        <authorList>
            <person name="Barbi F."/>
            <person name="Kohler A."/>
            <person name="Barry K."/>
            <person name="Baskaran P."/>
            <person name="Daum C."/>
            <person name="Fauchery L."/>
            <person name="Ihrmark K."/>
            <person name="Kuo A."/>
            <person name="LaButti K."/>
            <person name="Lipzen A."/>
            <person name="Morin E."/>
            <person name="Grigoriev I.V."/>
            <person name="Henrissat B."/>
            <person name="Lindahl B."/>
            <person name="Martin F."/>
        </authorList>
    </citation>
    <scope>NUCLEOTIDE SEQUENCE</scope>
    <source>
        <strain evidence="1">JB14</strain>
    </source>
</reference>
<name>A0A6A4GER9_9AGAR</name>
<dbReference type="AlphaFoldDB" id="A0A6A4GER9"/>
<evidence type="ECO:0000313" key="1">
    <source>
        <dbReference type="EMBL" id="KAE9384079.1"/>
    </source>
</evidence>
<dbReference type="Proteomes" id="UP000799118">
    <property type="component" value="Unassembled WGS sequence"/>
</dbReference>
<sequence>MKILVVLQIRPYRYLIDSRFIAAACAHSVTEVNSRLKSTTVPSGMFGGVPPDCFKTIDRNPTAVNWELLLNLCGKVQEEGSDSAHSVTTPSSKNFGFTVNRKIVSRALFGVEKVAGAEELPTRLSQRSAVPSLPAKPSPLLHQASVHSHYRFWCYY</sequence>
<gene>
    <name evidence="1" type="ORF">BT96DRAFT_1008448</name>
</gene>
<proteinExistence type="predicted"/>
<evidence type="ECO:0000313" key="2">
    <source>
        <dbReference type="Proteomes" id="UP000799118"/>
    </source>
</evidence>
<organism evidence="1 2">
    <name type="scientific">Gymnopus androsaceus JB14</name>
    <dbReference type="NCBI Taxonomy" id="1447944"/>
    <lineage>
        <taxon>Eukaryota</taxon>
        <taxon>Fungi</taxon>
        <taxon>Dikarya</taxon>
        <taxon>Basidiomycota</taxon>
        <taxon>Agaricomycotina</taxon>
        <taxon>Agaricomycetes</taxon>
        <taxon>Agaricomycetidae</taxon>
        <taxon>Agaricales</taxon>
        <taxon>Marasmiineae</taxon>
        <taxon>Omphalotaceae</taxon>
        <taxon>Gymnopus</taxon>
    </lineage>
</organism>
<dbReference type="OrthoDB" id="10255964at2759"/>
<keyword evidence="2" id="KW-1185">Reference proteome</keyword>
<accession>A0A6A4GER9</accession>
<dbReference type="EMBL" id="ML770228">
    <property type="protein sequence ID" value="KAE9384079.1"/>
    <property type="molecule type" value="Genomic_DNA"/>
</dbReference>
<protein>
    <submittedName>
        <fullName evidence="1">Uncharacterized protein</fullName>
    </submittedName>
</protein>